<feature type="transmembrane region" description="Helical" evidence="1">
    <location>
        <begin position="75"/>
        <end position="93"/>
    </location>
</feature>
<accession>A0A6B3N5U5</accession>
<evidence type="ECO:0000256" key="1">
    <source>
        <dbReference type="SAM" id="Phobius"/>
    </source>
</evidence>
<proteinExistence type="predicted"/>
<keyword evidence="1" id="KW-1133">Transmembrane helix</keyword>
<organism evidence="2">
    <name type="scientific">Symploca sp. SIO1C4</name>
    <dbReference type="NCBI Taxonomy" id="2607765"/>
    <lineage>
        <taxon>Bacteria</taxon>
        <taxon>Bacillati</taxon>
        <taxon>Cyanobacteriota</taxon>
        <taxon>Cyanophyceae</taxon>
        <taxon>Coleofasciculales</taxon>
        <taxon>Coleofasciculaceae</taxon>
        <taxon>Symploca</taxon>
    </lineage>
</organism>
<comment type="caution">
    <text evidence="2">The sequence shown here is derived from an EMBL/GenBank/DDBJ whole genome shotgun (WGS) entry which is preliminary data.</text>
</comment>
<keyword evidence="1" id="KW-0812">Transmembrane</keyword>
<dbReference type="AlphaFoldDB" id="A0A6B3N5U5"/>
<keyword evidence="1" id="KW-0472">Membrane</keyword>
<name>A0A6B3N5U5_9CYAN</name>
<feature type="transmembrane region" description="Helical" evidence="1">
    <location>
        <begin position="12"/>
        <end position="31"/>
    </location>
</feature>
<sequence length="278" mass="32625">MNNRLRQFLLENVVLAILVGLLTNAIGAWIVEFFNDQASVKQYKAISMLIFILFTPIASKYLFKKFNLGLNKIASLNLVLVFMLVEATLFSVLPTKRVNLNQYIDIYPREISELLEGEYIKKSNFNEAWIRDAKVGGVIKTSSLRPNELHLLFNDIEWNKYEKWRVIKRNYRGYIQYEIIYNTNCRGTLEIESKIIDYSFRPGKDILSFVIGFIETAYLVQPEREEFVREIDKLLIDKQIFEQIKLISLSARNNLVSSENFTQWGIYLKHLSKRELLC</sequence>
<dbReference type="EMBL" id="JAAHFQ010000059">
    <property type="protein sequence ID" value="NER26950.1"/>
    <property type="molecule type" value="Genomic_DNA"/>
</dbReference>
<feature type="transmembrane region" description="Helical" evidence="1">
    <location>
        <begin position="43"/>
        <end position="63"/>
    </location>
</feature>
<evidence type="ECO:0000313" key="2">
    <source>
        <dbReference type="EMBL" id="NER26950.1"/>
    </source>
</evidence>
<gene>
    <name evidence="2" type="ORF">F6J89_04780</name>
</gene>
<reference evidence="2" key="1">
    <citation type="submission" date="2019-11" db="EMBL/GenBank/DDBJ databases">
        <title>Genomic insights into an expanded diversity of filamentous marine cyanobacteria reveals the extraordinary biosynthetic potential of Moorea and Okeania.</title>
        <authorList>
            <person name="Ferreira Leao T."/>
            <person name="Wang M."/>
            <person name="Moss N."/>
            <person name="Da Silva R."/>
            <person name="Sanders J."/>
            <person name="Nurk S."/>
            <person name="Gurevich A."/>
            <person name="Humphrey G."/>
            <person name="Reher R."/>
            <person name="Zhu Q."/>
            <person name="Belda-Ferre P."/>
            <person name="Glukhov E."/>
            <person name="Rex R."/>
            <person name="Dorrestein P.C."/>
            <person name="Knight R."/>
            <person name="Pevzner P."/>
            <person name="Gerwick W.H."/>
            <person name="Gerwick L."/>
        </authorList>
    </citation>
    <scope>NUCLEOTIDE SEQUENCE</scope>
    <source>
        <strain evidence="2">SIO1C4</strain>
    </source>
</reference>
<protein>
    <submittedName>
        <fullName evidence="2">Uncharacterized protein</fullName>
    </submittedName>
</protein>